<evidence type="ECO:0000256" key="1">
    <source>
        <dbReference type="ARBA" id="ARBA00022763"/>
    </source>
</evidence>
<dbReference type="GO" id="GO:0003684">
    <property type="term" value="F:damaged DNA binding"/>
    <property type="evidence" value="ECO:0007669"/>
    <property type="project" value="InterPro"/>
</dbReference>
<evidence type="ECO:0000259" key="2">
    <source>
        <dbReference type="Pfam" id="PF11799"/>
    </source>
</evidence>
<dbReference type="InterPro" id="IPR032806">
    <property type="entry name" value="YbfD_N"/>
</dbReference>
<reference evidence="5" key="1">
    <citation type="submission" date="2022-10" db="EMBL/GenBank/DDBJ databases">
        <title>The complete genomes of actinobacterial strains from the NBC collection.</title>
        <authorList>
            <person name="Joergensen T.S."/>
            <person name="Alvarez Arevalo M."/>
            <person name="Sterndorff E.B."/>
            <person name="Faurdal D."/>
            <person name="Vuksanovic O."/>
            <person name="Mourched A.-S."/>
            <person name="Charusanti P."/>
            <person name="Shaw S."/>
            <person name="Blin K."/>
            <person name="Weber T."/>
        </authorList>
    </citation>
    <scope>NUCLEOTIDE SEQUENCE</scope>
    <source>
        <strain evidence="5">NBC 00180</strain>
    </source>
</reference>
<sequence length="354" mass="37398">MPVPDHELLVQLLTRVPDPRRRRGVRHPVGALIAVAVCAVVAGARGFTAIGEWARDAGGAALERLGLERGGVDESTLRRLFARLDADRLDAVLGAWALARTVLVAGRRVIAIDGKTVRGARGGDSAAPHLVAALAHGSGAVLGQASTLRDYGIHSVGLLAAVPPATVQRLLGGRAGRTAADRARGIDPRPVVPRTLPAAATVRHTFLGHTLDGAAARAALLGLVVRLGLLLRRRDQAARALTITLTFAGNSSWTKTRRLAEPSPHDDDLRTLAYQLMDAVGLQRGRLTALALKCEDLIGADQVAQQISLDDAREDRLVAEAAVDRVRDKFGPRIIGPAAVFRRASPGLSTMTSH</sequence>
<feature type="domain" description="DNA polymerase Y-family little finger" evidence="2">
    <location>
        <begin position="204"/>
        <end position="309"/>
    </location>
</feature>
<dbReference type="EMBL" id="CP108140">
    <property type="protein sequence ID" value="WTP91870.1"/>
    <property type="molecule type" value="Genomic_DNA"/>
</dbReference>
<evidence type="ECO:0000313" key="4">
    <source>
        <dbReference type="EMBL" id="WTP83968.1"/>
    </source>
</evidence>
<evidence type="ECO:0000259" key="3">
    <source>
        <dbReference type="Pfam" id="PF13808"/>
    </source>
</evidence>
<dbReference type="PANTHER" id="PTHR35369:SF2">
    <property type="entry name" value="BLR3025 PROTEIN"/>
    <property type="match status" value="1"/>
</dbReference>
<gene>
    <name evidence="4" type="ORF">OG477_00490</name>
    <name evidence="5" type="ORF">OG477_44855</name>
</gene>
<dbReference type="AlphaFoldDB" id="A0AAU1ICF0"/>
<evidence type="ECO:0000313" key="5">
    <source>
        <dbReference type="EMBL" id="WTP91870.1"/>
    </source>
</evidence>
<feature type="domain" description="H repeat-associated protein N-terminal" evidence="3">
    <location>
        <begin position="11"/>
        <end position="97"/>
    </location>
</feature>
<dbReference type="Pfam" id="PF13808">
    <property type="entry name" value="DDE_Tnp_1_assoc"/>
    <property type="match status" value="1"/>
</dbReference>
<dbReference type="SUPFAM" id="SSF100879">
    <property type="entry name" value="Lesion bypass DNA polymerase (Y-family), little finger domain"/>
    <property type="match status" value="1"/>
</dbReference>
<dbReference type="EMBL" id="CP108140">
    <property type="protein sequence ID" value="WTP83968.1"/>
    <property type="molecule type" value="Genomic_DNA"/>
</dbReference>
<name>A0AAU1ICF0_9ACTN</name>
<keyword evidence="1" id="KW-0227">DNA damage</keyword>
<dbReference type="GO" id="GO:0006281">
    <property type="term" value="P:DNA repair"/>
    <property type="evidence" value="ECO:0007669"/>
    <property type="project" value="InterPro"/>
</dbReference>
<proteinExistence type="predicted"/>
<accession>A0AAU1ICF0</accession>
<dbReference type="PANTHER" id="PTHR35369">
    <property type="entry name" value="BLR3025 PROTEIN-RELATED"/>
    <property type="match status" value="1"/>
</dbReference>
<dbReference type="InterPro" id="IPR050356">
    <property type="entry name" value="SulA_CellDiv_inhibitor"/>
</dbReference>
<protein>
    <submittedName>
        <fullName evidence="5">Transposase family protein</fullName>
    </submittedName>
</protein>
<dbReference type="InterPro" id="IPR036775">
    <property type="entry name" value="DNA_pol_Y-fam_lit_finger_sf"/>
</dbReference>
<dbReference type="Pfam" id="PF11799">
    <property type="entry name" value="IMS_C"/>
    <property type="match status" value="1"/>
</dbReference>
<dbReference type="InterPro" id="IPR017961">
    <property type="entry name" value="DNA_pol_Y-fam_little_finger"/>
</dbReference>
<organism evidence="5">
    <name type="scientific">Streptomyces sp. NBC_00180</name>
    <dbReference type="NCBI Taxonomy" id="2903632"/>
    <lineage>
        <taxon>Bacteria</taxon>
        <taxon>Bacillati</taxon>
        <taxon>Actinomycetota</taxon>
        <taxon>Actinomycetes</taxon>
        <taxon>Kitasatosporales</taxon>
        <taxon>Streptomycetaceae</taxon>
        <taxon>Streptomyces</taxon>
    </lineage>
</organism>